<dbReference type="InterPro" id="IPR010610">
    <property type="entry name" value="EryCIII-like_C"/>
</dbReference>
<dbReference type="Gene3D" id="3.40.50.2000">
    <property type="entry name" value="Glycogen Phosphorylase B"/>
    <property type="match status" value="2"/>
</dbReference>
<dbReference type="GO" id="GO:0033072">
    <property type="term" value="P:vancomycin biosynthetic process"/>
    <property type="evidence" value="ECO:0007669"/>
    <property type="project" value="UniProtKB-ARBA"/>
</dbReference>
<dbReference type="SUPFAM" id="SSF53756">
    <property type="entry name" value="UDP-Glycosyltransferase/glycogen phosphorylase"/>
    <property type="match status" value="1"/>
</dbReference>
<dbReference type="KEGG" id="upl:DSM104440_01808"/>
<evidence type="ECO:0000313" key="4">
    <source>
        <dbReference type="Proteomes" id="UP000503096"/>
    </source>
</evidence>
<name>A0A6M4H8F5_9PROT</name>
<dbReference type="EC" id="2.4.1.317" evidence="3"/>
<proteinExistence type="predicted"/>
<evidence type="ECO:0000259" key="2">
    <source>
        <dbReference type="Pfam" id="PF06722"/>
    </source>
</evidence>
<dbReference type="GO" id="GO:0008194">
    <property type="term" value="F:UDP-glycosyltransferase activity"/>
    <property type="evidence" value="ECO:0007669"/>
    <property type="project" value="InterPro"/>
</dbReference>
<dbReference type="Pfam" id="PF03033">
    <property type="entry name" value="Glyco_transf_28"/>
    <property type="match status" value="1"/>
</dbReference>
<keyword evidence="4" id="KW-1185">Reference proteome</keyword>
<dbReference type="Pfam" id="PF06722">
    <property type="entry name" value="EryCIII-like_C"/>
    <property type="match status" value="1"/>
</dbReference>
<evidence type="ECO:0000313" key="3">
    <source>
        <dbReference type="EMBL" id="QJR14993.1"/>
    </source>
</evidence>
<protein>
    <submittedName>
        <fullName evidence="3">O-mycaminosyltylonolide 6-deoxyallosyltransferase</fullName>
        <ecNumber evidence="3">2.4.1.317</ecNumber>
    </submittedName>
</protein>
<dbReference type="AlphaFoldDB" id="A0A6M4H8F5"/>
<dbReference type="InterPro" id="IPR050426">
    <property type="entry name" value="Glycosyltransferase_28"/>
</dbReference>
<reference evidence="3 4" key="1">
    <citation type="submission" date="2020-04" db="EMBL/GenBank/DDBJ databases">
        <title>Usitatibacter rugosus gen. nov., sp. nov. and Usitatibacter palustris sp. nov., novel members of Usitatibacteraceae fam. nov. within the order Nitrosomonadales isolated from soil.</title>
        <authorList>
            <person name="Huber K.J."/>
            <person name="Neumann-Schaal M."/>
            <person name="Geppert A."/>
            <person name="Luckner M."/>
            <person name="Wanner G."/>
            <person name="Overmann J."/>
        </authorList>
    </citation>
    <scope>NUCLEOTIDE SEQUENCE [LARGE SCALE GENOMIC DNA]</scope>
    <source>
        <strain evidence="3 4">Swamp67</strain>
    </source>
</reference>
<gene>
    <name evidence="3" type="primary">tylN</name>
    <name evidence="3" type="ORF">DSM104440_01808</name>
</gene>
<dbReference type="GO" id="GO:0005975">
    <property type="term" value="P:carbohydrate metabolic process"/>
    <property type="evidence" value="ECO:0007669"/>
    <property type="project" value="InterPro"/>
</dbReference>
<keyword evidence="3" id="KW-0808">Transferase</keyword>
<feature type="domain" description="Glycosyltransferase family 28 N-terminal" evidence="1">
    <location>
        <begin position="4"/>
        <end position="65"/>
    </location>
</feature>
<dbReference type="CDD" id="cd03784">
    <property type="entry name" value="GT1_Gtf-like"/>
    <property type="match status" value="1"/>
</dbReference>
<dbReference type="RefSeq" id="WP_171161882.1">
    <property type="nucleotide sequence ID" value="NZ_CP053073.1"/>
</dbReference>
<dbReference type="PANTHER" id="PTHR48050:SF13">
    <property type="entry name" value="STEROL 3-BETA-GLUCOSYLTRANSFERASE UGT80A2"/>
    <property type="match status" value="1"/>
</dbReference>
<accession>A0A6M4H8F5</accession>
<feature type="domain" description="Erythromycin biosynthesis protein CIII-like C-terminal" evidence="2">
    <location>
        <begin position="292"/>
        <end position="390"/>
    </location>
</feature>
<dbReference type="EMBL" id="CP053073">
    <property type="protein sequence ID" value="QJR14993.1"/>
    <property type="molecule type" value="Genomic_DNA"/>
</dbReference>
<keyword evidence="3" id="KW-0328">Glycosyltransferase</keyword>
<dbReference type="Proteomes" id="UP000503096">
    <property type="component" value="Chromosome"/>
</dbReference>
<evidence type="ECO:0000259" key="1">
    <source>
        <dbReference type="Pfam" id="PF03033"/>
    </source>
</evidence>
<organism evidence="3 4">
    <name type="scientific">Usitatibacter palustris</name>
    <dbReference type="NCBI Taxonomy" id="2732487"/>
    <lineage>
        <taxon>Bacteria</taxon>
        <taxon>Pseudomonadati</taxon>
        <taxon>Pseudomonadota</taxon>
        <taxon>Betaproteobacteria</taxon>
        <taxon>Nitrosomonadales</taxon>
        <taxon>Usitatibacteraceae</taxon>
        <taxon>Usitatibacter</taxon>
    </lineage>
</organism>
<dbReference type="GO" id="GO:0016758">
    <property type="term" value="F:hexosyltransferase activity"/>
    <property type="evidence" value="ECO:0007669"/>
    <property type="project" value="InterPro"/>
</dbReference>
<dbReference type="InterPro" id="IPR004276">
    <property type="entry name" value="GlycoTrans_28_N"/>
</dbReference>
<sequence length="421" mass="45171">MARVVLCAWGSYGDLFPYIGIALELKRRGHRPLLAHSEFYRTLVEGLGLEFHAVPPDIDPQDKAFIALALSTQGPKVLFSRIAASVRESYAAIDAACGDADLVVTHPATPAAPLVAQKRGLPWVSTVLAPISFLSAYELPLFPPYWLAHLYRRLGPGFAGAIVKAGKWTTTRWVAPVQALRAELGLPPAPNPIFDGQFSPLRTLALFPRVLAEPQPDWPANVDRTGFVSYSGPDEMPTPLVEFLDAGPPPVVFTLGTSAVGLPGTFFEESAKACELAGVRGVLLVGRYDAERPTNLPSGVIAVDYAPHAELFPRAAAIVHQCGMGTLSQALRAGKPQLAVPFANDQPDNADRVNRLGVARVCYPGRYGSSRVAAHLRELLDRAQYGTSAKAIGLTVSREDGATAACNALEEVLRSSIRRPS</sequence>
<dbReference type="InterPro" id="IPR002213">
    <property type="entry name" value="UDP_glucos_trans"/>
</dbReference>
<dbReference type="InParanoid" id="A0A6M4H8F5"/>
<dbReference type="PANTHER" id="PTHR48050">
    <property type="entry name" value="STEROL 3-BETA-GLUCOSYLTRANSFERASE"/>
    <property type="match status" value="1"/>
</dbReference>